<evidence type="ECO:0000313" key="2">
    <source>
        <dbReference type="Proteomes" id="UP001054945"/>
    </source>
</evidence>
<name>A0AAV4UZB1_CAEEX</name>
<protein>
    <submittedName>
        <fullName evidence="1">Uncharacterized protein</fullName>
    </submittedName>
</protein>
<sequence>MECISKGMMFRIGRCAHVIIQIYVYSVISIYDSVLIQNKINTSFSHDAYSTFTFKISCLCSFACKDWEDSLPKKIESERNMECEMNSLAEISLSGAECSFQS</sequence>
<gene>
    <name evidence="1" type="ORF">CEXT_801491</name>
</gene>
<keyword evidence="2" id="KW-1185">Reference proteome</keyword>
<dbReference type="AlphaFoldDB" id="A0AAV4UZB1"/>
<evidence type="ECO:0000313" key="1">
    <source>
        <dbReference type="EMBL" id="GIY63083.1"/>
    </source>
</evidence>
<comment type="caution">
    <text evidence="1">The sequence shown here is derived from an EMBL/GenBank/DDBJ whole genome shotgun (WGS) entry which is preliminary data.</text>
</comment>
<dbReference type="EMBL" id="BPLR01013703">
    <property type="protein sequence ID" value="GIY63083.1"/>
    <property type="molecule type" value="Genomic_DNA"/>
</dbReference>
<proteinExistence type="predicted"/>
<organism evidence="1 2">
    <name type="scientific">Caerostris extrusa</name>
    <name type="common">Bark spider</name>
    <name type="synonym">Caerostris bankana</name>
    <dbReference type="NCBI Taxonomy" id="172846"/>
    <lineage>
        <taxon>Eukaryota</taxon>
        <taxon>Metazoa</taxon>
        <taxon>Ecdysozoa</taxon>
        <taxon>Arthropoda</taxon>
        <taxon>Chelicerata</taxon>
        <taxon>Arachnida</taxon>
        <taxon>Araneae</taxon>
        <taxon>Araneomorphae</taxon>
        <taxon>Entelegynae</taxon>
        <taxon>Araneoidea</taxon>
        <taxon>Araneidae</taxon>
        <taxon>Caerostris</taxon>
    </lineage>
</organism>
<dbReference type="Proteomes" id="UP001054945">
    <property type="component" value="Unassembled WGS sequence"/>
</dbReference>
<accession>A0AAV4UZB1</accession>
<reference evidence="1 2" key="1">
    <citation type="submission" date="2021-06" db="EMBL/GenBank/DDBJ databases">
        <title>Caerostris extrusa draft genome.</title>
        <authorList>
            <person name="Kono N."/>
            <person name="Arakawa K."/>
        </authorList>
    </citation>
    <scope>NUCLEOTIDE SEQUENCE [LARGE SCALE GENOMIC DNA]</scope>
</reference>